<feature type="compositionally biased region" description="Low complexity" evidence="4">
    <location>
        <begin position="1300"/>
        <end position="1310"/>
    </location>
</feature>
<feature type="compositionally biased region" description="Low complexity" evidence="4">
    <location>
        <begin position="962"/>
        <end position="979"/>
    </location>
</feature>
<gene>
    <name evidence="6" type="ORF">ODALV1_LOCUS24682</name>
</gene>
<dbReference type="SMART" id="SM00220">
    <property type="entry name" value="S_TKc"/>
    <property type="match status" value="1"/>
</dbReference>
<dbReference type="SUPFAM" id="SSF56112">
    <property type="entry name" value="Protein kinase-like (PK-like)"/>
    <property type="match status" value="1"/>
</dbReference>
<keyword evidence="2 3" id="KW-0067">ATP-binding</keyword>
<feature type="region of interest" description="Disordered" evidence="4">
    <location>
        <begin position="1054"/>
        <end position="1075"/>
    </location>
</feature>
<feature type="compositionally biased region" description="Low complexity" evidence="4">
    <location>
        <begin position="785"/>
        <end position="797"/>
    </location>
</feature>
<feature type="region of interest" description="Disordered" evidence="4">
    <location>
        <begin position="1961"/>
        <end position="2002"/>
    </location>
</feature>
<dbReference type="Proteomes" id="UP001642540">
    <property type="component" value="Unassembled WGS sequence"/>
</dbReference>
<name>A0ABP1RPN8_9HEXA</name>
<feature type="compositionally biased region" description="Pro residues" evidence="4">
    <location>
        <begin position="1677"/>
        <end position="1692"/>
    </location>
</feature>
<feature type="compositionally biased region" description="Polar residues" evidence="4">
    <location>
        <begin position="710"/>
        <end position="720"/>
    </location>
</feature>
<feature type="domain" description="Protein kinase" evidence="5">
    <location>
        <begin position="37"/>
        <end position="288"/>
    </location>
</feature>
<keyword evidence="7" id="KW-1185">Reference proteome</keyword>
<dbReference type="Pfam" id="PF00069">
    <property type="entry name" value="Pkinase"/>
    <property type="match status" value="1"/>
</dbReference>
<feature type="region of interest" description="Disordered" evidence="4">
    <location>
        <begin position="960"/>
        <end position="1029"/>
    </location>
</feature>
<protein>
    <recommendedName>
        <fullName evidence="5">Protein kinase domain-containing protein</fullName>
    </recommendedName>
</protein>
<dbReference type="InterPro" id="IPR017441">
    <property type="entry name" value="Protein_kinase_ATP_BS"/>
</dbReference>
<dbReference type="InterPro" id="IPR008271">
    <property type="entry name" value="Ser/Thr_kinase_AS"/>
</dbReference>
<feature type="compositionally biased region" description="Low complexity" evidence="4">
    <location>
        <begin position="1108"/>
        <end position="1123"/>
    </location>
</feature>
<feature type="compositionally biased region" description="Basic and acidic residues" evidence="4">
    <location>
        <begin position="2289"/>
        <end position="2298"/>
    </location>
</feature>
<evidence type="ECO:0000313" key="7">
    <source>
        <dbReference type="Proteomes" id="UP001642540"/>
    </source>
</evidence>
<feature type="compositionally biased region" description="Basic and acidic residues" evidence="4">
    <location>
        <begin position="1878"/>
        <end position="1893"/>
    </location>
</feature>
<evidence type="ECO:0000256" key="3">
    <source>
        <dbReference type="PROSITE-ProRule" id="PRU10141"/>
    </source>
</evidence>
<evidence type="ECO:0000259" key="5">
    <source>
        <dbReference type="PROSITE" id="PS50011"/>
    </source>
</evidence>
<feature type="compositionally biased region" description="Polar residues" evidence="4">
    <location>
        <begin position="1313"/>
        <end position="1324"/>
    </location>
</feature>
<feature type="region of interest" description="Disordered" evidence="4">
    <location>
        <begin position="1565"/>
        <end position="1804"/>
    </location>
</feature>
<feature type="region of interest" description="Disordered" evidence="4">
    <location>
        <begin position="1106"/>
        <end position="1152"/>
    </location>
</feature>
<feature type="compositionally biased region" description="Polar residues" evidence="4">
    <location>
        <begin position="1622"/>
        <end position="1649"/>
    </location>
</feature>
<feature type="region of interest" description="Disordered" evidence="4">
    <location>
        <begin position="1241"/>
        <end position="1348"/>
    </location>
</feature>
<feature type="compositionally biased region" description="Low complexity" evidence="4">
    <location>
        <begin position="467"/>
        <end position="477"/>
    </location>
</feature>
<feature type="region of interest" description="Disordered" evidence="4">
    <location>
        <begin position="1412"/>
        <end position="1437"/>
    </location>
</feature>
<feature type="compositionally biased region" description="Low complexity" evidence="4">
    <location>
        <begin position="1583"/>
        <end position="1602"/>
    </location>
</feature>
<feature type="compositionally biased region" description="Pro residues" evidence="4">
    <location>
        <begin position="1983"/>
        <end position="1999"/>
    </location>
</feature>
<dbReference type="EMBL" id="CAXLJM020000093">
    <property type="protein sequence ID" value="CAL8132622.1"/>
    <property type="molecule type" value="Genomic_DNA"/>
</dbReference>
<feature type="compositionally biased region" description="Low complexity" evidence="4">
    <location>
        <begin position="396"/>
        <end position="409"/>
    </location>
</feature>
<dbReference type="InterPro" id="IPR011009">
    <property type="entry name" value="Kinase-like_dom_sf"/>
</dbReference>
<feature type="compositionally biased region" description="Polar residues" evidence="4">
    <location>
        <begin position="1390"/>
        <end position="1399"/>
    </location>
</feature>
<feature type="compositionally biased region" description="Polar residues" evidence="4">
    <location>
        <begin position="981"/>
        <end position="1025"/>
    </location>
</feature>
<evidence type="ECO:0000313" key="6">
    <source>
        <dbReference type="EMBL" id="CAL8132622.1"/>
    </source>
</evidence>
<feature type="compositionally biased region" description="Basic residues" evidence="4">
    <location>
        <begin position="367"/>
        <end position="379"/>
    </location>
</feature>
<feature type="compositionally biased region" description="Basic and acidic residues" evidence="4">
    <location>
        <begin position="579"/>
        <end position="591"/>
    </location>
</feature>
<dbReference type="PROSITE" id="PS00108">
    <property type="entry name" value="PROTEIN_KINASE_ST"/>
    <property type="match status" value="1"/>
</dbReference>
<feature type="compositionally biased region" description="Basic and acidic residues" evidence="4">
    <location>
        <begin position="2423"/>
        <end position="2434"/>
    </location>
</feature>
<evidence type="ECO:0000256" key="2">
    <source>
        <dbReference type="ARBA" id="ARBA00022840"/>
    </source>
</evidence>
<evidence type="ECO:0000256" key="4">
    <source>
        <dbReference type="SAM" id="MobiDB-lite"/>
    </source>
</evidence>
<feature type="region of interest" description="Disordered" evidence="4">
    <location>
        <begin position="1"/>
        <end position="25"/>
    </location>
</feature>
<feature type="compositionally biased region" description="Basic and acidic residues" evidence="4">
    <location>
        <begin position="666"/>
        <end position="676"/>
    </location>
</feature>
<feature type="compositionally biased region" description="Low complexity" evidence="4">
    <location>
        <begin position="735"/>
        <end position="749"/>
    </location>
</feature>
<feature type="compositionally biased region" description="Polar residues" evidence="4">
    <location>
        <begin position="1573"/>
        <end position="1582"/>
    </location>
</feature>
<feature type="region of interest" description="Disordered" evidence="4">
    <location>
        <begin position="2394"/>
        <end position="2434"/>
    </location>
</feature>
<feature type="compositionally biased region" description="Polar residues" evidence="4">
    <location>
        <begin position="1054"/>
        <end position="1068"/>
    </location>
</feature>
<feature type="compositionally biased region" description="Polar residues" evidence="4">
    <location>
        <begin position="1733"/>
        <end position="1748"/>
    </location>
</feature>
<dbReference type="PANTHER" id="PTHR24346">
    <property type="entry name" value="MAP/MICROTUBULE AFFINITY-REGULATING KINASE"/>
    <property type="match status" value="1"/>
</dbReference>
<accession>A0ABP1RPN8</accession>
<feature type="compositionally biased region" description="Polar residues" evidence="4">
    <location>
        <begin position="2271"/>
        <end position="2287"/>
    </location>
</feature>
<feature type="compositionally biased region" description="Low complexity" evidence="4">
    <location>
        <begin position="2219"/>
        <end position="2239"/>
    </location>
</feature>
<feature type="compositionally biased region" description="Polar residues" evidence="4">
    <location>
        <begin position="1244"/>
        <end position="1253"/>
    </location>
</feature>
<proteinExistence type="predicted"/>
<organism evidence="6 7">
    <name type="scientific">Orchesella dallaii</name>
    <dbReference type="NCBI Taxonomy" id="48710"/>
    <lineage>
        <taxon>Eukaryota</taxon>
        <taxon>Metazoa</taxon>
        <taxon>Ecdysozoa</taxon>
        <taxon>Arthropoda</taxon>
        <taxon>Hexapoda</taxon>
        <taxon>Collembola</taxon>
        <taxon>Entomobryomorpha</taxon>
        <taxon>Entomobryoidea</taxon>
        <taxon>Orchesellidae</taxon>
        <taxon>Orchesellinae</taxon>
        <taxon>Orchesella</taxon>
    </lineage>
</organism>
<feature type="region of interest" description="Disordered" evidence="4">
    <location>
        <begin position="2219"/>
        <end position="2308"/>
    </location>
</feature>
<feature type="compositionally biased region" description="Low complexity" evidence="4">
    <location>
        <begin position="1650"/>
        <end position="1676"/>
    </location>
</feature>
<dbReference type="InterPro" id="IPR000719">
    <property type="entry name" value="Prot_kinase_dom"/>
</dbReference>
<feature type="region of interest" description="Disordered" evidence="4">
    <location>
        <begin position="1369"/>
        <end position="1399"/>
    </location>
</feature>
<feature type="compositionally biased region" description="Basic and acidic residues" evidence="4">
    <location>
        <begin position="1785"/>
        <end position="1804"/>
    </location>
</feature>
<feature type="compositionally biased region" description="Pro residues" evidence="4">
    <location>
        <begin position="548"/>
        <end position="560"/>
    </location>
</feature>
<feature type="compositionally biased region" description="Basic and acidic residues" evidence="4">
    <location>
        <begin position="534"/>
        <end position="546"/>
    </location>
</feature>
<feature type="region of interest" description="Disordered" evidence="4">
    <location>
        <begin position="1829"/>
        <end position="1936"/>
    </location>
</feature>
<keyword evidence="1 3" id="KW-0547">Nucleotide-binding</keyword>
<feature type="compositionally biased region" description="Basic and acidic residues" evidence="4">
    <location>
        <begin position="350"/>
        <end position="363"/>
    </location>
</feature>
<feature type="compositionally biased region" description="Low complexity" evidence="4">
    <location>
        <begin position="1425"/>
        <end position="1437"/>
    </location>
</feature>
<feature type="region of interest" description="Disordered" evidence="4">
    <location>
        <begin position="909"/>
        <end position="929"/>
    </location>
</feature>
<feature type="binding site" evidence="3">
    <location>
        <position position="70"/>
    </location>
    <ligand>
        <name>ATP</name>
        <dbReference type="ChEBI" id="CHEBI:30616"/>
    </ligand>
</feature>
<feature type="region of interest" description="Disordered" evidence="4">
    <location>
        <begin position="332"/>
        <end position="850"/>
    </location>
</feature>
<feature type="compositionally biased region" description="Pro residues" evidence="4">
    <location>
        <begin position="1865"/>
        <end position="1875"/>
    </location>
</feature>
<dbReference type="PROSITE" id="PS50011">
    <property type="entry name" value="PROTEIN_KINASE_DOM"/>
    <property type="match status" value="1"/>
</dbReference>
<reference evidence="6 7" key="1">
    <citation type="submission" date="2024-08" db="EMBL/GenBank/DDBJ databases">
        <authorList>
            <person name="Cucini C."/>
            <person name="Frati F."/>
        </authorList>
    </citation>
    <scope>NUCLEOTIDE SEQUENCE [LARGE SCALE GENOMIC DNA]</scope>
</reference>
<feature type="compositionally biased region" description="Low complexity" evidence="4">
    <location>
        <begin position="633"/>
        <end position="646"/>
    </location>
</feature>
<dbReference type="CDD" id="cd14073">
    <property type="entry name" value="STKc_NUAK"/>
    <property type="match status" value="1"/>
</dbReference>
<dbReference type="Gene3D" id="1.10.510.10">
    <property type="entry name" value="Transferase(Phosphotransferase) domain 1"/>
    <property type="match status" value="1"/>
</dbReference>
<dbReference type="PROSITE" id="PS00107">
    <property type="entry name" value="PROTEIN_KINASE_ATP"/>
    <property type="match status" value="1"/>
</dbReference>
<evidence type="ECO:0000256" key="1">
    <source>
        <dbReference type="ARBA" id="ARBA00022741"/>
    </source>
</evidence>
<sequence>MVLREHNDPLNQSRGIMGPLENATGVQNNRGRLRQRFDFIRKLGQGTYGKVQLGIDKETGQEVAIKTIKKSKIETEADLIRIRREIQIMSSVRHPNIIHIYEVFENREKMVLVMEYAAGGELYDYLNERKILEEDEARRIFRQIASAVYYCHKHKICHRDLKLENILLDEKFNAKIADFGLSNVFSDATLLKTFCGSPLYASPEIVRGTPYKGPEVDCWSLGVLLYTLVYGAMPFDGSNFKRLVKQISNGDYFEPKKPAEASPLIRIMLTVDPKTRAHIGNVCAHPWINQGFDKDCLAGADELATQTPVRLDLLLALANCSAINHNQVVIDQQQGAPPPPPQVEPSASPKEGKTKAPEDDKKQPPTKPKRSKMQSKSKSKSSPLLEMIHDVEEELPLVPEEVQPEAEAAGGEDEDACDTLSEISEIQTLAEDMEGDDGGLQNAATAEVMPKAKVKKEKGKVKEKTKASGAATASPAPAQEPHVKAEVAAAPAAAEPPAPPQKPKIAAKPDIQQEKSPEPPKVIKKKVVKPKAPPAEEEKKVPEVEKPVAPPAAAPPPPPVEKQAEPEQAQPPQPAPISVKEKSSTPEKDSSDSASKPKKLKERADSVSPTRIERRNSKVISQKTAELIQNLETKVSPTGSSTTSVVEPPPKPPGIKKLVIPSFKVSDAKSKFESKPPRPLITSVSRSKAAFEAKALQSQTSVEEKKPLETSGSRSSMSPETKQKPAETPAPQKPEPVAAPAEAKKIAVPPEAPKEEVATQATTSEQRKAEEVSKPPVAPPKAEPPEASAAAEAEPLVAHPPPVIKSVRAPGGPGKIQIPAALAAKVPPPSTTEVKPVLLDTGKGGPRPAMMITKEAETGGKIGATPPLGPAAAAKQKLLSKLPPPQNKEQAVKKISSVITKIVSSGSVDKGLNSAAEEGSKTLPRAVKKEPAKMIKTEVCFPVQAASTQERIIPIQLVQEDSVASTSSPTESTAATPTPQLAEQSQQQMIPGLPQRQQSSTSAFSRMNSTASQFSRQNSSDTESISIAPPAKLEPLKKCPREFLIPIKLEGSGQTVTPKEDLTSSTADASVAGEDDFRIDSRLRSGRFGRQKRYSGLLSDASFDDESSIASGVSGASSRRPSGTPGLPPTAAHTRSRSQGDEPAPPGGGTFKRYRARRHATAAPDMPLGRSDSFSSAEEDEEDAFQVLTAESLFTNLLDRVRNLTRRINRDDPLMSPNWSADPTTFGLWGNSPLREFMGRAPSETRSVASSLSGHHKAFSREPSVTAGGGAGGAWRRSLSRDLSGDSDSGGHSASINNVQSRSQLSSRLSTDLYETSSARSLPLTTRRPPASSYLSQRSVDGDHGANLGSSYLHNHGLHHTLASSPRSIYSRSLSHGTSGGVTGSDYGTGLSSASPQISRTLPLRRSLKTFDRSPQNVLPEHDTVPSSASVSSASTRLSLLDSKYEPSSYLTRLRSMSRERERDSSASRYNSNALNSTSRWDYMNGFDEHHYQPSSLTMSSISPASTGISLDSTADSIVSPTSSFSYGGGANDANSTTSSLSGGLSVQEKMNNYSQYYQSLSSSPFRRLPMASPSQIHSQNGPSTPTTPTTPIAPTVLMPMSIHPPPIPPHSSSFGVGLSELSKNSQSRPLSFTDSNTQPLTLATGNIQATSANSPSSNTLSPSTLSTVSSPRTSPNDPPPPIIKPAPPISTPPTGSQTSPKGNDEKPPTGSNATSSIPRWPTVSVRQHRPLSISSFPNGPRASSVSRVLSPPPQDKDGVAGGGSGATSTTPQKRREGRATSVERITKLLERKSVPREIPSPKDLEEGIAIVHEPKIITAPPPNDVVVANGVADKPSGLKKPKFLQSLEKKWEKLTHSHSQGNASPPPPLHPPPIVKQEPKLDGDIKSTEIRRASVGSPEPPHGTSTSEENSSHEEKINESVLLRRALSPEKKVKTSRLAGGTVGFMLGRFKKMEVNEVGGGGVGGGSTVGSGVGGNSKIPTGRPPLGGPAAQPPPPPSTLVSRFRRVQSAYGGATSDSCLTLTPKETARTGDSEESGMIRSAALIAKEKRRPRVEIQRDIPTVKSPDKNIAMEVIKPVKNEEKVENPQALPTLISAVATHETDLISRAVTCSPLPDILIDDTTSNHLDIKENGEIITKGDVNKNPELDLLTPVSIADSDATSGGSVEEEIVSITSQMKPEEDEESVSDRILRKSFYNRFNSVERRKSNSVTSASIARANAGGASSSATSGSTGLSSTSQQKRGGGNTSGSRLSIGSGGGSNRSSLKERPSSVTRRSISPVASTVGSYESKESSDSRNRSPSPYYLSGLNKYNPNPLFKELITDPNNSTSGGEFRASEVGKKTEYSRRITSKLSKLLREIESDLNSCQLAKTGSEISVDGDTAALLLGTGDGIGVGNSGTRHSLPSPVIISKAEGNSGNNVKAKNDGDHDHATK</sequence>
<dbReference type="PANTHER" id="PTHR24346:SF93">
    <property type="entry name" value="NUAK FAMILY SNF1-LIKE KINASE 1"/>
    <property type="match status" value="1"/>
</dbReference>
<comment type="caution">
    <text evidence="6">The sequence shown here is derived from an EMBL/GenBank/DDBJ whole genome shotgun (WGS) entry which is preliminary data.</text>
</comment>
<feature type="compositionally biased region" description="Gly residues" evidence="4">
    <location>
        <begin position="1961"/>
        <end position="1976"/>
    </location>
</feature>